<gene>
    <name evidence="2" type="ORF">COU08_00705</name>
</gene>
<keyword evidence="1" id="KW-0812">Transmembrane</keyword>
<evidence type="ECO:0000313" key="3">
    <source>
        <dbReference type="Proteomes" id="UP000228635"/>
    </source>
</evidence>
<sequence length="99" mass="11689">MKTVAIYILLGVFIVLIAFQLYRLNERVIALRAEERELHERVSTLQANNEKLYKDIEYYANTRNLMKEFLSLFDYKRQGEDLYIIVPGTVREEVSKSAL</sequence>
<feature type="transmembrane region" description="Helical" evidence="1">
    <location>
        <begin position="6"/>
        <end position="22"/>
    </location>
</feature>
<evidence type="ECO:0000313" key="2">
    <source>
        <dbReference type="EMBL" id="PIT92756.1"/>
    </source>
</evidence>
<dbReference type="AlphaFoldDB" id="A0A2M6WJ06"/>
<evidence type="ECO:0008006" key="4">
    <source>
        <dbReference type="Google" id="ProtNLM"/>
    </source>
</evidence>
<comment type="caution">
    <text evidence="2">The sequence shown here is derived from an EMBL/GenBank/DDBJ whole genome shotgun (WGS) entry which is preliminary data.</text>
</comment>
<keyword evidence="1" id="KW-0472">Membrane</keyword>
<name>A0A2M6WJ06_9BACT</name>
<keyword evidence="1" id="KW-1133">Transmembrane helix</keyword>
<dbReference type="EMBL" id="PFBA01000010">
    <property type="protein sequence ID" value="PIT92756.1"/>
    <property type="molecule type" value="Genomic_DNA"/>
</dbReference>
<protein>
    <recommendedName>
        <fullName evidence="4">Septum formation initiator</fullName>
    </recommendedName>
</protein>
<proteinExistence type="predicted"/>
<reference evidence="3" key="1">
    <citation type="submission" date="2017-09" db="EMBL/GenBank/DDBJ databases">
        <title>Depth-based differentiation of microbial function through sediment-hosted aquifers and enrichment of novel symbionts in the deep terrestrial subsurface.</title>
        <authorList>
            <person name="Probst A.J."/>
            <person name="Ladd B."/>
            <person name="Jarett J.K."/>
            <person name="Geller-Mcgrath D.E."/>
            <person name="Sieber C.M.K."/>
            <person name="Emerson J.B."/>
            <person name="Anantharaman K."/>
            <person name="Thomas B.C."/>
            <person name="Malmstrom R."/>
            <person name="Stieglmeier M."/>
            <person name="Klingl A."/>
            <person name="Woyke T."/>
            <person name="Ryan C.M."/>
            <person name="Banfield J.F."/>
        </authorList>
    </citation>
    <scope>NUCLEOTIDE SEQUENCE [LARGE SCALE GENOMIC DNA]</scope>
</reference>
<evidence type="ECO:0000256" key="1">
    <source>
        <dbReference type="SAM" id="Phobius"/>
    </source>
</evidence>
<dbReference type="Proteomes" id="UP000228635">
    <property type="component" value="Unassembled WGS sequence"/>
</dbReference>
<organism evidence="2 3">
    <name type="scientific">Candidatus Harrisonbacteria bacterium CG10_big_fil_rev_8_21_14_0_10_42_17</name>
    <dbReference type="NCBI Taxonomy" id="1974584"/>
    <lineage>
        <taxon>Bacteria</taxon>
        <taxon>Candidatus Harrisoniibacteriota</taxon>
    </lineage>
</organism>
<accession>A0A2M6WJ06</accession>